<keyword evidence="5" id="KW-1185">Reference proteome</keyword>
<comment type="caution">
    <text evidence="4">The sequence shown here is derived from an EMBL/GenBank/DDBJ whole genome shotgun (WGS) entry which is preliminary data.</text>
</comment>
<evidence type="ECO:0000259" key="3">
    <source>
        <dbReference type="Pfam" id="PF05368"/>
    </source>
</evidence>
<reference evidence="4 5" key="1">
    <citation type="submission" date="2015-06" db="EMBL/GenBank/DDBJ databases">
        <title>Survival trade-offs in plant roots during colonization by closely related pathogenic and mutualistic fungi.</title>
        <authorList>
            <person name="Hacquard S."/>
            <person name="Kracher B."/>
            <person name="Hiruma K."/>
            <person name="Weinman A."/>
            <person name="Muench P."/>
            <person name="Garrido Oter R."/>
            <person name="Ver Loren van Themaat E."/>
            <person name="Dallerey J.-F."/>
            <person name="Damm U."/>
            <person name="Henrissat B."/>
            <person name="Lespinet O."/>
            <person name="Thon M."/>
            <person name="Kemen E."/>
            <person name="McHardy A.C."/>
            <person name="Schulze-Lefert P."/>
            <person name="O'Connell R.J."/>
        </authorList>
    </citation>
    <scope>NUCLEOTIDE SEQUENCE [LARGE SCALE GENOMIC DNA]</scope>
    <source>
        <strain evidence="4 5">MAFF 238704</strain>
    </source>
</reference>
<dbReference type="InterPro" id="IPR036291">
    <property type="entry name" value="NAD(P)-bd_dom_sf"/>
</dbReference>
<feature type="non-terminal residue" evidence="4">
    <location>
        <position position="1"/>
    </location>
</feature>
<evidence type="ECO:0000313" key="5">
    <source>
        <dbReference type="Proteomes" id="UP000076584"/>
    </source>
</evidence>
<proteinExistence type="predicted"/>
<dbReference type="GO" id="GO:0016491">
    <property type="term" value="F:oxidoreductase activity"/>
    <property type="evidence" value="ECO:0007669"/>
    <property type="project" value="UniProtKB-KW"/>
</dbReference>
<organism evidence="4 5">
    <name type="scientific">Colletotrichum incanum</name>
    <name type="common">Soybean anthracnose fungus</name>
    <dbReference type="NCBI Taxonomy" id="1573173"/>
    <lineage>
        <taxon>Eukaryota</taxon>
        <taxon>Fungi</taxon>
        <taxon>Dikarya</taxon>
        <taxon>Ascomycota</taxon>
        <taxon>Pezizomycotina</taxon>
        <taxon>Sordariomycetes</taxon>
        <taxon>Hypocreomycetidae</taxon>
        <taxon>Glomerellales</taxon>
        <taxon>Glomerellaceae</taxon>
        <taxon>Colletotrichum</taxon>
        <taxon>Colletotrichum spaethianum species complex</taxon>
    </lineage>
</organism>
<gene>
    <name evidence="4" type="ORF">CI238_10399</name>
</gene>
<protein>
    <recommendedName>
        <fullName evidence="3">NmrA-like domain-containing protein</fullName>
    </recommendedName>
</protein>
<dbReference type="Pfam" id="PF05368">
    <property type="entry name" value="NmrA"/>
    <property type="match status" value="1"/>
</dbReference>
<dbReference type="Proteomes" id="UP000076584">
    <property type="component" value="Unassembled WGS sequence"/>
</dbReference>
<dbReference type="InterPro" id="IPR008030">
    <property type="entry name" value="NmrA-like"/>
</dbReference>
<dbReference type="PANTHER" id="PTHR47706">
    <property type="entry name" value="NMRA-LIKE FAMILY PROTEIN"/>
    <property type="match status" value="1"/>
</dbReference>
<dbReference type="Gene3D" id="3.40.50.720">
    <property type="entry name" value="NAD(P)-binding Rossmann-like Domain"/>
    <property type="match status" value="1"/>
</dbReference>
<keyword evidence="1" id="KW-0521">NADP</keyword>
<name>A0A162PL33_COLIC</name>
<dbReference type="EMBL" id="LFIW01000292">
    <property type="protein sequence ID" value="KZL87280.1"/>
    <property type="molecule type" value="Genomic_DNA"/>
</dbReference>
<dbReference type="SUPFAM" id="SSF51735">
    <property type="entry name" value="NAD(P)-binding Rossmann-fold domains"/>
    <property type="match status" value="1"/>
</dbReference>
<keyword evidence="2" id="KW-0560">Oxidoreductase</keyword>
<feature type="domain" description="NmrA-like" evidence="3">
    <location>
        <begin position="59"/>
        <end position="202"/>
    </location>
</feature>
<sequence>LAASIDAYLRIRQDGFTVRWHIQYSTCFRCIHSITITLSKFYNPISIFFNCENMARVIKTVAIAGASGNVGRNALQAILEKERFDITILVRKQPEQVLGGVTVKVVDFGSVHSLTEALKGHDALVDATSIPDPSVSLRLIEAAVAAGVYRLIPAEFSTDPDNAQVRALPPFQGKAKIYDYIRKLADEGKITWTAICNNAFLDWGLRLGFVNIDIFKKKIGLMNDGMQTFPWTLLSSVGQAVTGVLIKPDETENRVCYIYNIQKSQKDMAALAKQSLGDENWQTKKLDMDRVFAEAMLELQRGVVNFQVIGDMIRYAITKPELEFTRAENDNELLGVPALSDEDIKRVIKEIAAEKKDVGTE</sequence>
<evidence type="ECO:0000256" key="2">
    <source>
        <dbReference type="ARBA" id="ARBA00023002"/>
    </source>
</evidence>
<dbReference type="AlphaFoldDB" id="A0A162PL33"/>
<dbReference type="InterPro" id="IPR051609">
    <property type="entry name" value="NmrA/Isoflavone_reductase-like"/>
</dbReference>
<evidence type="ECO:0000256" key="1">
    <source>
        <dbReference type="ARBA" id="ARBA00022857"/>
    </source>
</evidence>
<dbReference type="PANTHER" id="PTHR47706:SF1">
    <property type="entry name" value="CIPA-LIKE, PUTATIVE (AFU_ORTHOLOGUE AFUA_1G12460)-RELATED"/>
    <property type="match status" value="1"/>
</dbReference>
<evidence type="ECO:0000313" key="4">
    <source>
        <dbReference type="EMBL" id="KZL87280.1"/>
    </source>
</evidence>
<accession>A0A162PL33</accession>